<dbReference type="CDD" id="cd04301">
    <property type="entry name" value="NAT_SF"/>
    <property type="match status" value="1"/>
</dbReference>
<reference evidence="1 2" key="1">
    <citation type="journal article" date="2024" name="BMC Genomics">
        <title>De novo assembly and annotation of Popillia japonica's genome with initial clues to its potential as an invasive pest.</title>
        <authorList>
            <person name="Cucini C."/>
            <person name="Boschi S."/>
            <person name="Funari R."/>
            <person name="Cardaioli E."/>
            <person name="Iannotti N."/>
            <person name="Marturano G."/>
            <person name="Paoli F."/>
            <person name="Bruttini M."/>
            <person name="Carapelli A."/>
            <person name="Frati F."/>
            <person name="Nardi F."/>
        </authorList>
    </citation>
    <scope>NUCLEOTIDE SEQUENCE [LARGE SCALE GENOMIC DNA]</scope>
    <source>
        <strain evidence="1">DMR45628</strain>
    </source>
</reference>
<dbReference type="EMBL" id="JASPKY010000333">
    <property type="protein sequence ID" value="KAK9708264.1"/>
    <property type="molecule type" value="Genomic_DNA"/>
</dbReference>
<dbReference type="Proteomes" id="UP001458880">
    <property type="component" value="Unassembled WGS sequence"/>
</dbReference>
<dbReference type="GO" id="GO:0008080">
    <property type="term" value="F:N-acetyltransferase activity"/>
    <property type="evidence" value="ECO:0007669"/>
    <property type="project" value="TreeGrafter"/>
</dbReference>
<comment type="caution">
    <text evidence="1">The sequence shown here is derived from an EMBL/GenBank/DDBJ whole genome shotgun (WGS) entry which is preliminary data.</text>
</comment>
<accession>A0AAW1JUR2</accession>
<dbReference type="SUPFAM" id="SSF55729">
    <property type="entry name" value="Acyl-CoA N-acyltransferases (Nat)"/>
    <property type="match status" value="1"/>
</dbReference>
<dbReference type="Gene3D" id="3.40.630.30">
    <property type="match status" value="1"/>
</dbReference>
<organism evidence="1 2">
    <name type="scientific">Popillia japonica</name>
    <name type="common">Japanese beetle</name>
    <dbReference type="NCBI Taxonomy" id="7064"/>
    <lineage>
        <taxon>Eukaryota</taxon>
        <taxon>Metazoa</taxon>
        <taxon>Ecdysozoa</taxon>
        <taxon>Arthropoda</taxon>
        <taxon>Hexapoda</taxon>
        <taxon>Insecta</taxon>
        <taxon>Pterygota</taxon>
        <taxon>Neoptera</taxon>
        <taxon>Endopterygota</taxon>
        <taxon>Coleoptera</taxon>
        <taxon>Polyphaga</taxon>
        <taxon>Scarabaeiformia</taxon>
        <taxon>Scarabaeidae</taxon>
        <taxon>Rutelinae</taxon>
        <taxon>Popillia</taxon>
    </lineage>
</organism>
<dbReference type="PANTHER" id="PTHR20905">
    <property type="entry name" value="N-ACETYLTRANSFERASE-RELATED"/>
    <property type="match status" value="1"/>
</dbReference>
<evidence type="ECO:0000313" key="1">
    <source>
        <dbReference type="EMBL" id="KAK9708264.1"/>
    </source>
</evidence>
<dbReference type="InterPro" id="IPR016181">
    <property type="entry name" value="Acyl_CoA_acyltransferase"/>
</dbReference>
<name>A0AAW1JUR2_POPJA</name>
<evidence type="ECO:0000313" key="2">
    <source>
        <dbReference type="Proteomes" id="UP001458880"/>
    </source>
</evidence>
<gene>
    <name evidence="1" type="ORF">QE152_g27314</name>
</gene>
<protein>
    <submittedName>
        <fullName evidence="1">Uncharacterized protein</fullName>
    </submittedName>
</protein>
<sequence length="247" mass="27312">MVHILYEDENHRYEILSDDTLQGGLNVMRKSFFLDEKVCIGVELSKYPNAITELEELCVRAANDGVSVVAVEKKSGLVVGASFNKLQVKTQSGEEPYFEKFAASCKEPSAKALVMFMKEADECCDLFGYCNADCVLELMFLATLKEHRGKGIAKALSEASIKFGSLLLAGKDLKQSLTGTKLPLEPIPKAVTALFTSLITQNIGKKLGFIKVKELYYKDMEFDGKTFAERIGPEPSSVTVEYLILPK</sequence>
<proteinExistence type="predicted"/>
<dbReference type="AlphaFoldDB" id="A0AAW1JUR2"/>
<keyword evidence="2" id="KW-1185">Reference proteome</keyword>
<dbReference type="PANTHER" id="PTHR20905:SF28">
    <property type="entry name" value="GH28833P-RELATED"/>
    <property type="match status" value="1"/>
</dbReference>